<keyword evidence="5" id="KW-0472">Membrane</keyword>
<accession>A0AA49IXV5</accession>
<name>A0AA49IXV5_9PROT</name>
<dbReference type="GO" id="GO:0005886">
    <property type="term" value="C:plasma membrane"/>
    <property type="evidence" value="ECO:0007669"/>
    <property type="project" value="InterPro"/>
</dbReference>
<dbReference type="InterPro" id="IPR026265">
    <property type="entry name" value="LptC"/>
</dbReference>
<dbReference type="NCBIfam" id="TIGR04409">
    <property type="entry name" value="LptC_YrbK"/>
    <property type="match status" value="1"/>
</dbReference>
<dbReference type="Proteomes" id="UP001234916">
    <property type="component" value="Chromosome"/>
</dbReference>
<dbReference type="GO" id="GO:0030288">
    <property type="term" value="C:outer membrane-bounded periplasmic space"/>
    <property type="evidence" value="ECO:0007669"/>
    <property type="project" value="TreeGrafter"/>
</dbReference>
<dbReference type="GO" id="GO:0017089">
    <property type="term" value="F:glycolipid transfer activity"/>
    <property type="evidence" value="ECO:0007669"/>
    <property type="project" value="TreeGrafter"/>
</dbReference>
<keyword evidence="1" id="KW-1003">Cell membrane</keyword>
<evidence type="ECO:0000256" key="3">
    <source>
        <dbReference type="ARBA" id="ARBA00022692"/>
    </source>
</evidence>
<evidence type="ECO:0000256" key="5">
    <source>
        <dbReference type="ARBA" id="ARBA00023136"/>
    </source>
</evidence>
<sequence length="189" mass="20862">MRPTGASLFPILLLALLAGLTFWLERATQTDATRGGEERHDPDFIVERFQVRRYDTDGALRHTLIADRMLHYADDESSDVIAPHLTYHRQRPTAVTSRTAWMDKDGEHIRLDGDVRVVRAGADGGPETVIATSVLHVIPDDEFAYTHAPVTITQGWSVIDGVGLTADDKSQIAVLSGPVHGIIHRNPPQ</sequence>
<dbReference type="GO" id="GO:0015221">
    <property type="term" value="F:lipopolysaccharide transmembrane transporter activity"/>
    <property type="evidence" value="ECO:0007669"/>
    <property type="project" value="InterPro"/>
</dbReference>
<protein>
    <submittedName>
        <fullName evidence="6">LPS export ABC transporter periplasmic protein LptC</fullName>
    </submittedName>
</protein>
<dbReference type="EMBL" id="CP107246">
    <property type="protein sequence ID" value="WIM05413.1"/>
    <property type="molecule type" value="Genomic_DNA"/>
</dbReference>
<keyword evidence="4" id="KW-1133">Transmembrane helix</keyword>
<dbReference type="InterPro" id="IPR010664">
    <property type="entry name" value="LipoPS_assembly_LptC-rel"/>
</dbReference>
<dbReference type="KEGG" id="npv:OHM77_12110"/>
<evidence type="ECO:0000256" key="4">
    <source>
        <dbReference type="ARBA" id="ARBA00022989"/>
    </source>
</evidence>
<evidence type="ECO:0000256" key="1">
    <source>
        <dbReference type="ARBA" id="ARBA00022475"/>
    </source>
</evidence>
<organism evidence="6">
    <name type="scientific">Candidatus Nitricoxidivorans perseverans</name>
    <dbReference type="NCBI Taxonomy" id="2975601"/>
    <lineage>
        <taxon>Bacteria</taxon>
        <taxon>Pseudomonadati</taxon>
        <taxon>Pseudomonadota</taxon>
        <taxon>Betaproteobacteria</taxon>
        <taxon>Nitrosomonadales</taxon>
        <taxon>Sterolibacteriaceae</taxon>
        <taxon>Candidatus Nitricoxidivorans</taxon>
    </lineage>
</organism>
<dbReference type="PANTHER" id="PTHR37481:SF1">
    <property type="entry name" value="LIPOPOLYSACCHARIDE EXPORT SYSTEM PROTEIN LPTC"/>
    <property type="match status" value="1"/>
</dbReference>
<dbReference type="InterPro" id="IPR052363">
    <property type="entry name" value="LPS_export_LptC"/>
</dbReference>
<reference evidence="6" key="1">
    <citation type="journal article" date="2023" name="Nat. Microbiol.">
        <title>Enrichment and characterization of a nitric oxide-reducing microbial community in a continuous bioreactor.</title>
        <authorList>
            <person name="Garrido-Amador P."/>
            <person name="Stortenbeker N."/>
            <person name="Wessels H.J.C.T."/>
            <person name="Speth D.R."/>
            <person name="Garcia-Heredia I."/>
            <person name="Kartal B."/>
        </authorList>
    </citation>
    <scope>NUCLEOTIDE SEQUENCE</scope>
    <source>
        <strain evidence="6">MAG1</strain>
    </source>
</reference>
<proteinExistence type="predicted"/>
<keyword evidence="3" id="KW-0812">Transmembrane</keyword>
<dbReference type="AlphaFoldDB" id="A0AA49IXV5"/>
<gene>
    <name evidence="6" type="primary">lptC</name>
    <name evidence="6" type="ORF">OHM77_12110</name>
</gene>
<evidence type="ECO:0000313" key="6">
    <source>
        <dbReference type="EMBL" id="WIM05413.1"/>
    </source>
</evidence>
<keyword evidence="2" id="KW-0997">Cell inner membrane</keyword>
<evidence type="ECO:0000256" key="2">
    <source>
        <dbReference type="ARBA" id="ARBA00022519"/>
    </source>
</evidence>
<dbReference type="PANTHER" id="PTHR37481">
    <property type="entry name" value="LIPOPOLYSACCHARIDE EXPORT SYSTEM PROTEIN LPTC"/>
    <property type="match status" value="1"/>
</dbReference>
<dbReference type="Gene3D" id="2.60.450.10">
    <property type="entry name" value="Lipopolysaccharide (LPS) transport protein A like domain"/>
    <property type="match status" value="1"/>
</dbReference>
<dbReference type="Pfam" id="PF06835">
    <property type="entry name" value="LptC"/>
    <property type="match status" value="1"/>
</dbReference>